<evidence type="ECO:0000313" key="2">
    <source>
        <dbReference type="EMBL" id="HIZ48030.1"/>
    </source>
</evidence>
<dbReference type="PANTHER" id="PTHR30399">
    <property type="entry name" value="UNCHARACTERIZED PROTEIN YGJP"/>
    <property type="match status" value="1"/>
</dbReference>
<dbReference type="AlphaFoldDB" id="A0A9D2F2M0"/>
<evidence type="ECO:0000259" key="1">
    <source>
        <dbReference type="Pfam" id="PF01863"/>
    </source>
</evidence>
<reference evidence="2" key="2">
    <citation type="submission" date="2021-04" db="EMBL/GenBank/DDBJ databases">
        <authorList>
            <person name="Gilroy R."/>
        </authorList>
    </citation>
    <scope>NUCLEOTIDE SEQUENCE</scope>
    <source>
        <strain evidence="2">3436</strain>
    </source>
</reference>
<comment type="caution">
    <text evidence="2">The sequence shown here is derived from an EMBL/GenBank/DDBJ whole genome shotgun (WGS) entry which is preliminary data.</text>
</comment>
<dbReference type="PANTHER" id="PTHR30399:SF1">
    <property type="entry name" value="UTP PYROPHOSPHATASE"/>
    <property type="match status" value="1"/>
</dbReference>
<dbReference type="InterPro" id="IPR053136">
    <property type="entry name" value="UTP_pyrophosphatase-like"/>
</dbReference>
<dbReference type="Proteomes" id="UP000824031">
    <property type="component" value="Unassembled WGS sequence"/>
</dbReference>
<evidence type="ECO:0000313" key="3">
    <source>
        <dbReference type="Proteomes" id="UP000824031"/>
    </source>
</evidence>
<dbReference type="Gene3D" id="3.30.2010.10">
    <property type="entry name" value="Metalloproteases ('zincins'), catalytic domain"/>
    <property type="match status" value="1"/>
</dbReference>
<organism evidence="2 3">
    <name type="scientific">Candidatus Gemmiger excrementavium</name>
    <dbReference type="NCBI Taxonomy" id="2838608"/>
    <lineage>
        <taxon>Bacteria</taxon>
        <taxon>Bacillati</taxon>
        <taxon>Bacillota</taxon>
        <taxon>Clostridia</taxon>
        <taxon>Eubacteriales</taxon>
        <taxon>Gemmiger</taxon>
    </lineage>
</organism>
<feature type="domain" description="YgjP-like metallopeptidase" evidence="1">
    <location>
        <begin position="92"/>
        <end position="193"/>
    </location>
</feature>
<dbReference type="EMBL" id="DXBO01000071">
    <property type="protein sequence ID" value="HIZ48030.1"/>
    <property type="molecule type" value="Genomic_DNA"/>
</dbReference>
<sequence length="193" mass="21192">MRRKEACPVAVKTEQRTAGGVAYTLTRRRVRNINLRVRADGTVAASAAPRVPAAAVDAFVAARAAWVANARRRAADHARRDAALDADLPPKAEALARMTALCRAYYPRFAATCPGGAFPRIAVRDMRTRWGSCSLKTGTLAFSRRLCGTPPAAQEYVVVHEFCHFAHPDHSPAFWAAVAAVLPDYRQRRKLLR</sequence>
<accession>A0A9D2F2M0</accession>
<name>A0A9D2F2M0_9FIRM</name>
<dbReference type="CDD" id="cd07344">
    <property type="entry name" value="M48_yhfN_like"/>
    <property type="match status" value="1"/>
</dbReference>
<reference evidence="2" key="1">
    <citation type="journal article" date="2021" name="PeerJ">
        <title>Extensive microbial diversity within the chicken gut microbiome revealed by metagenomics and culture.</title>
        <authorList>
            <person name="Gilroy R."/>
            <person name="Ravi A."/>
            <person name="Getino M."/>
            <person name="Pursley I."/>
            <person name="Horton D.L."/>
            <person name="Alikhan N.F."/>
            <person name="Baker D."/>
            <person name="Gharbi K."/>
            <person name="Hall N."/>
            <person name="Watson M."/>
            <person name="Adriaenssens E.M."/>
            <person name="Foster-Nyarko E."/>
            <person name="Jarju S."/>
            <person name="Secka A."/>
            <person name="Antonio M."/>
            <person name="Oren A."/>
            <person name="Chaudhuri R.R."/>
            <person name="La Ragione R."/>
            <person name="Hildebrand F."/>
            <person name="Pallen M.J."/>
        </authorList>
    </citation>
    <scope>NUCLEOTIDE SEQUENCE</scope>
    <source>
        <strain evidence="2">3436</strain>
    </source>
</reference>
<proteinExistence type="predicted"/>
<dbReference type="InterPro" id="IPR002725">
    <property type="entry name" value="YgjP-like_metallopeptidase"/>
</dbReference>
<protein>
    <submittedName>
        <fullName evidence="2">M48 family metallopeptidase</fullName>
    </submittedName>
</protein>
<gene>
    <name evidence="2" type="ORF">H9810_04855</name>
</gene>
<dbReference type="Pfam" id="PF01863">
    <property type="entry name" value="YgjP-like"/>
    <property type="match status" value="1"/>
</dbReference>